<evidence type="ECO:0000256" key="2">
    <source>
        <dbReference type="ARBA" id="ARBA00022980"/>
    </source>
</evidence>
<dbReference type="Pfam" id="PF00380">
    <property type="entry name" value="Ribosomal_S9"/>
    <property type="match status" value="1"/>
</dbReference>
<dbReference type="InterPro" id="IPR000754">
    <property type="entry name" value="Ribosomal_uS9"/>
</dbReference>
<dbReference type="PROSITE" id="PS00360">
    <property type="entry name" value="RIBOSOMAL_S9"/>
    <property type="match status" value="1"/>
</dbReference>
<evidence type="ECO:0000256" key="3">
    <source>
        <dbReference type="ARBA" id="ARBA00023274"/>
    </source>
</evidence>
<dbReference type="InterPro" id="IPR014721">
    <property type="entry name" value="Ribsml_uS5_D2-typ_fold_subgr"/>
</dbReference>
<dbReference type="GO" id="GO:0015935">
    <property type="term" value="C:small ribosomal subunit"/>
    <property type="evidence" value="ECO:0007669"/>
    <property type="project" value="TreeGrafter"/>
</dbReference>
<evidence type="ECO:0000256" key="4">
    <source>
        <dbReference type="ARBA" id="ARBA00035152"/>
    </source>
</evidence>
<dbReference type="GO" id="GO:0003723">
    <property type="term" value="F:RNA binding"/>
    <property type="evidence" value="ECO:0007669"/>
    <property type="project" value="TreeGrafter"/>
</dbReference>
<reference evidence="7" key="1">
    <citation type="submission" date="2017-12" db="EMBL/GenBank/DDBJ databases">
        <title>Resolution of core Chlorophyta phylogeny using heterogeneous models with AT-rich chloroplast sequence data.</title>
        <authorList>
            <person name="Fang L."/>
        </authorList>
    </citation>
    <scope>NUCLEOTIDE SEQUENCE</scope>
</reference>
<dbReference type="PANTHER" id="PTHR21569">
    <property type="entry name" value="RIBOSOMAL PROTEIN S9"/>
    <property type="match status" value="1"/>
</dbReference>
<evidence type="ECO:0000256" key="1">
    <source>
        <dbReference type="ARBA" id="ARBA00005251"/>
    </source>
</evidence>
<dbReference type="GO" id="GO:0006412">
    <property type="term" value="P:translation"/>
    <property type="evidence" value="ECO:0007669"/>
    <property type="project" value="InterPro"/>
</dbReference>
<geneLocation type="chloroplast" evidence="7"/>
<dbReference type="InterPro" id="IPR020568">
    <property type="entry name" value="Ribosomal_Su5_D2-typ_SF"/>
</dbReference>
<keyword evidence="7" id="KW-0934">Plastid</keyword>
<protein>
    <recommendedName>
        <fullName evidence="4">Small ribosomal subunit protein uS9c</fullName>
    </recommendedName>
    <alternativeName>
        <fullName evidence="5">30S ribosomal protein S9, chloroplastic</fullName>
    </alternativeName>
</protein>
<organism evidence="7">
    <name type="scientific">Scotinosphaera sp. NIES-154</name>
    <dbReference type="NCBI Taxonomy" id="2249731"/>
    <lineage>
        <taxon>Eukaryota</taxon>
        <taxon>Viridiplantae</taxon>
        <taxon>Chlorophyta</taxon>
        <taxon>core chlorophytes</taxon>
        <taxon>Ulvophyceae</taxon>
        <taxon>Scotinosphaerales</taxon>
        <taxon>Scotinosphaeraceae</taxon>
        <taxon>Scotinosphaera</taxon>
    </lineage>
</organism>
<dbReference type="AlphaFoldDB" id="A0A2Z4MAI5"/>
<proteinExistence type="inferred from homology"/>
<dbReference type="GO" id="GO:0005737">
    <property type="term" value="C:cytoplasm"/>
    <property type="evidence" value="ECO:0007669"/>
    <property type="project" value="UniProtKB-ARBA"/>
</dbReference>
<comment type="similarity">
    <text evidence="1 6">Belongs to the universal ribosomal protein uS9 family.</text>
</comment>
<keyword evidence="2 6" id="KW-0689">Ribosomal protein</keyword>
<keyword evidence="7" id="KW-0150">Chloroplast</keyword>
<sequence length="116" mass="12977">MKLLTGSGNIIINGKSKTEYFQKNSNFLLVIESPLIRLNLQKNFDINVRVSGGGLAGQADAIKLGIARAICKSNSSQKSFLKQKDSINFLTRDARCKERKKYGLKKARKAPQYSKR</sequence>
<evidence type="ECO:0000256" key="6">
    <source>
        <dbReference type="RuleBase" id="RU003815"/>
    </source>
</evidence>
<dbReference type="PANTHER" id="PTHR21569:SF1">
    <property type="entry name" value="SMALL RIBOSOMAL SUBUNIT PROTEIN US9M"/>
    <property type="match status" value="1"/>
</dbReference>
<gene>
    <name evidence="7" type="primary">rps9</name>
</gene>
<dbReference type="SUPFAM" id="SSF54211">
    <property type="entry name" value="Ribosomal protein S5 domain 2-like"/>
    <property type="match status" value="1"/>
</dbReference>
<keyword evidence="3 6" id="KW-0687">Ribonucleoprotein</keyword>
<dbReference type="GO" id="GO:0003735">
    <property type="term" value="F:structural constituent of ribosome"/>
    <property type="evidence" value="ECO:0007669"/>
    <property type="project" value="InterPro"/>
</dbReference>
<dbReference type="Gene3D" id="3.30.230.10">
    <property type="match status" value="1"/>
</dbReference>
<dbReference type="EMBL" id="MG721952">
    <property type="protein sequence ID" value="AWX53508.1"/>
    <property type="molecule type" value="Genomic_DNA"/>
</dbReference>
<accession>A0A2Z4MAI5</accession>
<dbReference type="InterPro" id="IPR023035">
    <property type="entry name" value="Ribosomal_uS9_bac/plastid"/>
</dbReference>
<evidence type="ECO:0000313" key="7">
    <source>
        <dbReference type="EMBL" id="AWX53508.1"/>
    </source>
</evidence>
<evidence type="ECO:0000256" key="5">
    <source>
        <dbReference type="ARBA" id="ARBA00035437"/>
    </source>
</evidence>
<dbReference type="InterPro" id="IPR020574">
    <property type="entry name" value="Ribosomal_uS9_CS"/>
</dbReference>
<dbReference type="NCBIfam" id="NF001099">
    <property type="entry name" value="PRK00132.1"/>
    <property type="match status" value="1"/>
</dbReference>
<name>A0A2Z4MAI5_9CHLO</name>